<reference evidence="2 3" key="1">
    <citation type="journal article" date="2021" name="Elife">
        <title>Chloroplast acquisition without the gene transfer in kleptoplastic sea slugs, Plakobranchus ocellatus.</title>
        <authorList>
            <person name="Maeda T."/>
            <person name="Takahashi S."/>
            <person name="Yoshida T."/>
            <person name="Shimamura S."/>
            <person name="Takaki Y."/>
            <person name="Nagai Y."/>
            <person name="Toyoda A."/>
            <person name="Suzuki Y."/>
            <person name="Arimoto A."/>
            <person name="Ishii H."/>
            <person name="Satoh N."/>
            <person name="Nishiyama T."/>
            <person name="Hasebe M."/>
            <person name="Maruyama T."/>
            <person name="Minagawa J."/>
            <person name="Obokata J."/>
            <person name="Shigenobu S."/>
        </authorList>
    </citation>
    <scope>NUCLEOTIDE SEQUENCE [LARGE SCALE GENOMIC DNA]</scope>
</reference>
<proteinExistence type="predicted"/>
<dbReference type="AlphaFoldDB" id="A0AAV4JCX2"/>
<gene>
    <name evidence="2" type="ORF">ElyMa_003294400</name>
</gene>
<sequence>MNRADISSLPQQMSKKNTEHHLAKHLFKRAPMTELENRDRATTCLYRERIEMVVACLYMTTRVPHEAISAMESSETKKTRTAVVKDLKEMSLFLEKPPTLPLHSPEAVELTMRRVLSTALSLR</sequence>
<name>A0AAV4JCX2_9GAST</name>
<dbReference type="Proteomes" id="UP000762676">
    <property type="component" value="Unassembled WGS sequence"/>
</dbReference>
<dbReference type="EMBL" id="BMAT01006771">
    <property type="protein sequence ID" value="GFS19640.1"/>
    <property type="molecule type" value="Genomic_DNA"/>
</dbReference>
<keyword evidence="3" id="KW-1185">Reference proteome</keyword>
<protein>
    <submittedName>
        <fullName evidence="2">Uncharacterized protein</fullName>
    </submittedName>
</protein>
<feature type="region of interest" description="Disordered" evidence="1">
    <location>
        <begin position="1"/>
        <end position="20"/>
    </location>
</feature>
<evidence type="ECO:0000256" key="1">
    <source>
        <dbReference type="SAM" id="MobiDB-lite"/>
    </source>
</evidence>
<comment type="caution">
    <text evidence="2">The sequence shown here is derived from an EMBL/GenBank/DDBJ whole genome shotgun (WGS) entry which is preliminary data.</text>
</comment>
<organism evidence="2 3">
    <name type="scientific">Elysia marginata</name>
    <dbReference type="NCBI Taxonomy" id="1093978"/>
    <lineage>
        <taxon>Eukaryota</taxon>
        <taxon>Metazoa</taxon>
        <taxon>Spiralia</taxon>
        <taxon>Lophotrochozoa</taxon>
        <taxon>Mollusca</taxon>
        <taxon>Gastropoda</taxon>
        <taxon>Heterobranchia</taxon>
        <taxon>Euthyneura</taxon>
        <taxon>Panpulmonata</taxon>
        <taxon>Sacoglossa</taxon>
        <taxon>Placobranchoidea</taxon>
        <taxon>Plakobranchidae</taxon>
        <taxon>Elysia</taxon>
    </lineage>
</organism>
<evidence type="ECO:0000313" key="2">
    <source>
        <dbReference type="EMBL" id="GFS19640.1"/>
    </source>
</evidence>
<evidence type="ECO:0000313" key="3">
    <source>
        <dbReference type="Proteomes" id="UP000762676"/>
    </source>
</evidence>
<accession>A0AAV4JCX2</accession>